<feature type="compositionally biased region" description="Pro residues" evidence="1">
    <location>
        <begin position="22"/>
        <end position="64"/>
    </location>
</feature>
<sequence>MTTPAPAPTPSNGQQQSDPGTQPAPAPPAPPAPQQQPAPEPAPAAPATPAPAPAEQQPPQPAPAPAVEGDLSRLPQWAQRAITESQTAARSAAVQNAVYQTAPAAGADPLALLDSMAFRAAADAIDPTDTAALTAAITAAVTANPRLAAVQAQGPARGGAEFNGPPAGEKRPATLADAIAARYSN</sequence>
<evidence type="ECO:0000256" key="1">
    <source>
        <dbReference type="SAM" id="MobiDB-lite"/>
    </source>
</evidence>
<feature type="region of interest" description="Disordered" evidence="1">
    <location>
        <begin position="1"/>
        <end position="88"/>
    </location>
</feature>
<reference evidence="2 3" key="1">
    <citation type="submission" date="2024-12" db="EMBL/GenBank/DDBJ databases">
        <title>Forecasting of Potato common scab and diversities of Pathogenic streptomyces spp. in china.</title>
        <authorList>
            <person name="Handique U."/>
            <person name="Wu J."/>
        </authorList>
    </citation>
    <scope>NUCLEOTIDE SEQUENCE [LARGE SCALE GENOMIC DNA]</scope>
    <source>
        <strain evidence="2 3">ZRIMU1530</strain>
    </source>
</reference>
<feature type="region of interest" description="Disordered" evidence="1">
    <location>
        <begin position="151"/>
        <end position="172"/>
    </location>
</feature>
<proteinExistence type="predicted"/>
<dbReference type="Proteomes" id="UP001631957">
    <property type="component" value="Unassembled WGS sequence"/>
</dbReference>
<feature type="compositionally biased region" description="Polar residues" evidence="1">
    <location>
        <begin position="10"/>
        <end position="20"/>
    </location>
</feature>
<dbReference type="RefSeq" id="WP_409122781.1">
    <property type="nucleotide sequence ID" value="NZ_JBJVNI010000023.1"/>
</dbReference>
<gene>
    <name evidence="2" type="ORF">ACKI18_35135</name>
</gene>
<evidence type="ECO:0000313" key="3">
    <source>
        <dbReference type="Proteomes" id="UP001631957"/>
    </source>
</evidence>
<protein>
    <submittedName>
        <fullName evidence="2">Uncharacterized protein</fullName>
    </submittedName>
</protein>
<dbReference type="EMBL" id="JBJVNI010000023">
    <property type="protein sequence ID" value="MFM9613908.1"/>
    <property type="molecule type" value="Genomic_DNA"/>
</dbReference>
<comment type="caution">
    <text evidence="2">The sequence shown here is derived from an EMBL/GenBank/DDBJ whole genome shotgun (WGS) entry which is preliminary data.</text>
</comment>
<accession>A0ABW9I2J6</accession>
<evidence type="ECO:0000313" key="2">
    <source>
        <dbReference type="EMBL" id="MFM9613908.1"/>
    </source>
</evidence>
<name>A0ABW9I2J6_9ACTN</name>
<organism evidence="2 3">
    <name type="scientific">Streptomyces niveiscabiei</name>
    <dbReference type="NCBI Taxonomy" id="164115"/>
    <lineage>
        <taxon>Bacteria</taxon>
        <taxon>Bacillati</taxon>
        <taxon>Actinomycetota</taxon>
        <taxon>Actinomycetes</taxon>
        <taxon>Kitasatosporales</taxon>
        <taxon>Streptomycetaceae</taxon>
        <taxon>Streptomyces</taxon>
    </lineage>
</organism>
<keyword evidence="3" id="KW-1185">Reference proteome</keyword>